<keyword evidence="1" id="KW-1133">Transmembrane helix</keyword>
<dbReference type="RefSeq" id="WP_268923657.1">
    <property type="nucleotide sequence ID" value="NZ_JAPTGC010000018.1"/>
</dbReference>
<evidence type="ECO:0000256" key="1">
    <source>
        <dbReference type="SAM" id="Phobius"/>
    </source>
</evidence>
<keyword evidence="1" id="KW-0812">Transmembrane</keyword>
<evidence type="ECO:0000313" key="3">
    <source>
        <dbReference type="Proteomes" id="UP001141336"/>
    </source>
</evidence>
<accession>A0ABT4INQ5</accession>
<dbReference type="EMBL" id="JAPTGC010000018">
    <property type="protein sequence ID" value="MCZ0863393.1"/>
    <property type="molecule type" value="Genomic_DNA"/>
</dbReference>
<feature type="transmembrane region" description="Helical" evidence="1">
    <location>
        <begin position="28"/>
        <end position="48"/>
    </location>
</feature>
<organism evidence="2 3">
    <name type="scientific">Methanocorpusculum vombati</name>
    <dbReference type="NCBI Taxonomy" id="3002864"/>
    <lineage>
        <taxon>Archaea</taxon>
        <taxon>Methanobacteriati</taxon>
        <taxon>Methanobacteriota</taxon>
        <taxon>Stenosarchaea group</taxon>
        <taxon>Methanomicrobia</taxon>
        <taxon>Methanomicrobiales</taxon>
        <taxon>Methanocorpusculaceae</taxon>
        <taxon>Methanocorpusculum</taxon>
    </lineage>
</organism>
<evidence type="ECO:0000313" key="2">
    <source>
        <dbReference type="EMBL" id="MCZ0863393.1"/>
    </source>
</evidence>
<feature type="transmembrane region" description="Helical" evidence="1">
    <location>
        <begin position="82"/>
        <end position="101"/>
    </location>
</feature>
<feature type="transmembrane region" description="Helical" evidence="1">
    <location>
        <begin position="55"/>
        <end position="76"/>
    </location>
</feature>
<keyword evidence="1" id="KW-0472">Membrane</keyword>
<protein>
    <recommendedName>
        <fullName evidence="4">Acid-resistance membrane protein</fullName>
    </recommendedName>
</protein>
<keyword evidence="3" id="KW-1185">Reference proteome</keyword>
<gene>
    <name evidence="2" type="ORF">O0S09_09060</name>
</gene>
<evidence type="ECO:0008006" key="4">
    <source>
        <dbReference type="Google" id="ProtNLM"/>
    </source>
</evidence>
<sequence length="169" mass="18215">MGFLLFLLGIVVTLSVFGYPVSLNGVYGLLVIMFFLQFLSAGSTPLGYVPRSVPVLLIGFAGTGLGILSCCIPGFLEWGICLLIAVLSITAGAVNMYSGCVRIRWTRLLRFNCLLCGMLSAMFGVNMLVPFVSPFYVGMILLLFGGSLCTFGFLLNRQDTTDENTVPAE</sequence>
<name>A0ABT4INQ5_9EURY</name>
<reference evidence="2" key="1">
    <citation type="submission" date="2022-12" db="EMBL/GenBank/DDBJ databases">
        <title>Isolation and characterisation of novel Methanocorpusculum spp. from native Australian herbivores indicates the genus is ancestrally host-associated.</title>
        <authorList>
            <person name="Volmer J.G."/>
            <person name="Soo R.M."/>
            <person name="Evans P.N."/>
            <person name="Hoedt E.C."/>
            <person name="Astorga Alsina A.L."/>
            <person name="Woodcroft B.J."/>
            <person name="Tyson G.W."/>
            <person name="Hugenholtz P."/>
            <person name="Morrison M."/>
        </authorList>
    </citation>
    <scope>NUCLEOTIDE SEQUENCE</scope>
    <source>
        <strain evidence="2">CW153</strain>
    </source>
</reference>
<comment type="caution">
    <text evidence="2">The sequence shown here is derived from an EMBL/GenBank/DDBJ whole genome shotgun (WGS) entry which is preliminary data.</text>
</comment>
<feature type="transmembrane region" description="Helical" evidence="1">
    <location>
        <begin position="135"/>
        <end position="155"/>
    </location>
</feature>
<feature type="transmembrane region" description="Helical" evidence="1">
    <location>
        <begin position="108"/>
        <end position="129"/>
    </location>
</feature>
<proteinExistence type="predicted"/>
<dbReference type="Proteomes" id="UP001141336">
    <property type="component" value="Unassembled WGS sequence"/>
</dbReference>